<evidence type="ECO:0000313" key="1">
    <source>
        <dbReference type="EMBL" id="DAF43417.1"/>
    </source>
</evidence>
<sequence>MIIPEYLRKITKEKVENMKVLTDAEKQYILNT</sequence>
<name>A0A8S5RXS5_9CAUD</name>
<accession>A0A8S5RXS5</accession>
<reference evidence="1" key="1">
    <citation type="journal article" date="2021" name="Proc. Natl. Acad. Sci. U.S.A.">
        <title>A Catalog of Tens of Thousands of Viruses from Human Metagenomes Reveals Hidden Associations with Chronic Diseases.</title>
        <authorList>
            <person name="Tisza M.J."/>
            <person name="Buck C.B."/>
        </authorList>
    </citation>
    <scope>NUCLEOTIDE SEQUENCE</scope>
    <source>
        <strain evidence="1">CtEJG5</strain>
    </source>
</reference>
<protein>
    <submittedName>
        <fullName evidence="1">Uncharacterized protein</fullName>
    </submittedName>
</protein>
<organism evidence="1">
    <name type="scientific">Siphoviridae sp. ctEJG5</name>
    <dbReference type="NCBI Taxonomy" id="2827814"/>
    <lineage>
        <taxon>Viruses</taxon>
        <taxon>Duplodnaviria</taxon>
        <taxon>Heunggongvirae</taxon>
        <taxon>Uroviricota</taxon>
        <taxon>Caudoviricetes</taxon>
    </lineage>
</organism>
<dbReference type="EMBL" id="BK032506">
    <property type="protein sequence ID" value="DAF43417.1"/>
    <property type="molecule type" value="Genomic_DNA"/>
</dbReference>
<proteinExistence type="predicted"/>